<dbReference type="SUPFAM" id="SSF101898">
    <property type="entry name" value="NHL repeat"/>
    <property type="match status" value="1"/>
</dbReference>
<name>A0ABX2E1D8_9FLAO</name>
<protein>
    <submittedName>
        <fullName evidence="2">ABC transporter substrate-binding protein</fullName>
    </submittedName>
</protein>
<gene>
    <name evidence="2" type="ORF">HNV10_02170</name>
</gene>
<accession>A0ABX2E1D8</accession>
<dbReference type="Pfam" id="PF21544">
    <property type="entry name" value="PorZ_N_b_propeller"/>
    <property type="match status" value="1"/>
</dbReference>
<dbReference type="InterPro" id="IPR015943">
    <property type="entry name" value="WD40/YVTN_repeat-like_dom_sf"/>
</dbReference>
<evidence type="ECO:0000313" key="2">
    <source>
        <dbReference type="EMBL" id="NRD22029.1"/>
    </source>
</evidence>
<reference evidence="2 3" key="1">
    <citation type="journal article" date="2015" name="Int. J. Syst. Evol. Microbiol.">
        <title>Winogradskyella litoriviva sp. nov., isolated from coastal seawater.</title>
        <authorList>
            <person name="Nedashkovskaya O.I."/>
            <person name="Kukhlevskiy A.D."/>
            <person name="Zhukova N.V."/>
            <person name="Kim S.J."/>
            <person name="Rhee S.K."/>
            <person name="Mikhailov V.V."/>
        </authorList>
    </citation>
    <scope>NUCLEOTIDE SEQUENCE [LARGE SCALE GENOMIC DNA]</scope>
    <source>
        <strain evidence="2 3">KMM6491</strain>
    </source>
</reference>
<sequence length="794" mass="88620">MKFIKSLTFFSIILWFQFNYSQDFSNLWEGHFSFYEVNDVCVGQNKIYGAAQNAILIYDPQTNQINTITTVQGLSGEDISTIYYSEISERLLIGYQSGLIEVYSDVDQSVLSVVDIVEKQNITSENKIINHFYEYDGLVYISTDYGISVYNLDQLEFGDTYFIGDNGSQISVKQTTIFNNEIYAACYYGNGIKKADLNNPNLIDYNQWQNIAYGSFLTISTFNDKVYSVKTDNSLLEIDGNAFSTVLNFEMLPLDGEISESNLIYTAANATYVYNENLQLVNSFQSSETSSDSFTSAIRLDDNVYIGTSDKGVIKVGINNITDYTEIRPSGPLENNIFKLDATTNTVWASFGEYTSALNPYPITSKGISYLYNDVWESLPYDSLFQASELNVITPNVFNPNQVFISSFFNGLLEINNFEPTILYNETNSGLESLILDSDPNYVDIRVSATEFDVNGLLWTLTSFVDQPLKSYNPISGNWQAYSFSDLIDPPSEENGFFDIEIDNNGTKWIGSYDNGLLAYNESVSNNPLRNINSSAQNVEAFTRFISLAIDNNNQLWIGTTKGLRVLYNTLGFYNDPSPTLSQIIILEDGIAKELLDDQIITDIEVDGSNNKWISTIDSGVFYFSSDGQTTIYHFTEDNSPLPSNTINDVSLDSDNGIVYIASNKGLLAFKAGGSKTEDTLEEAFVYPNPVRPEYNILGFNDLNDITKGVKVSGLTDNVNIKITDIEGNLVAEAQSNINLRSSNANYNFAIDGGTAVWNGKNLGNSVVRTGVYLILISDLDSFETKVLKVLIVR</sequence>
<dbReference type="SUPFAM" id="SSF63829">
    <property type="entry name" value="Calcium-dependent phosphotriesterase"/>
    <property type="match status" value="1"/>
</dbReference>
<dbReference type="RefSeq" id="WP_173299685.1">
    <property type="nucleotide sequence ID" value="NZ_JABRWQ010000001.1"/>
</dbReference>
<dbReference type="Gene3D" id="2.60.40.4070">
    <property type="match status" value="1"/>
</dbReference>
<feature type="domain" description="PorZ N-terminal beta-propeller" evidence="1">
    <location>
        <begin position="47"/>
        <end position="209"/>
    </location>
</feature>
<dbReference type="Gene3D" id="2.130.10.10">
    <property type="entry name" value="YVTN repeat-like/Quinoprotein amine dehydrogenase"/>
    <property type="match status" value="2"/>
</dbReference>
<dbReference type="InterPro" id="IPR048954">
    <property type="entry name" value="PorZ_N"/>
</dbReference>
<organism evidence="2 3">
    <name type="scientific">Winogradskyella litoriviva</name>
    <dbReference type="NCBI Taxonomy" id="1220182"/>
    <lineage>
        <taxon>Bacteria</taxon>
        <taxon>Pseudomonadati</taxon>
        <taxon>Bacteroidota</taxon>
        <taxon>Flavobacteriia</taxon>
        <taxon>Flavobacteriales</taxon>
        <taxon>Flavobacteriaceae</taxon>
        <taxon>Winogradskyella</taxon>
    </lineage>
</organism>
<evidence type="ECO:0000313" key="3">
    <source>
        <dbReference type="Proteomes" id="UP000805085"/>
    </source>
</evidence>
<comment type="caution">
    <text evidence="2">The sequence shown here is derived from an EMBL/GenBank/DDBJ whole genome shotgun (WGS) entry which is preliminary data.</text>
</comment>
<dbReference type="EMBL" id="JABRWQ010000001">
    <property type="protein sequence ID" value="NRD22029.1"/>
    <property type="molecule type" value="Genomic_DNA"/>
</dbReference>
<keyword evidence="3" id="KW-1185">Reference proteome</keyword>
<dbReference type="Proteomes" id="UP000805085">
    <property type="component" value="Unassembled WGS sequence"/>
</dbReference>
<evidence type="ECO:0000259" key="1">
    <source>
        <dbReference type="Pfam" id="PF21544"/>
    </source>
</evidence>
<proteinExistence type="predicted"/>